<feature type="transmembrane region" description="Helical" evidence="1">
    <location>
        <begin position="67"/>
        <end position="86"/>
    </location>
</feature>
<name>A0A5R9GET4_9BACL</name>
<keyword evidence="1" id="KW-1133">Transmembrane helix</keyword>
<comment type="caution">
    <text evidence="2">The sequence shown here is derived from an EMBL/GenBank/DDBJ whole genome shotgun (WGS) entry which is preliminary data.</text>
</comment>
<feature type="transmembrane region" description="Helical" evidence="1">
    <location>
        <begin position="32"/>
        <end position="55"/>
    </location>
</feature>
<evidence type="ECO:0000313" key="2">
    <source>
        <dbReference type="EMBL" id="TLS49905.1"/>
    </source>
</evidence>
<dbReference type="AlphaFoldDB" id="A0A5R9GET4"/>
<keyword evidence="1" id="KW-0812">Transmembrane</keyword>
<sequence length="166" mass="19460">MLLNRIVLVGAWAAAAALMAWATPRQRVRDALVVFMFKQVITWPLGLLVVQYGFLAYPVREFPQATFASFSFEYFIYPATCVAFTLRFPERRGVWAKLGWYAFFPTWMTALEFAIERYTDLVRYIHWSWHWTWLTLLITFHMTRMFYCWFIEKGAVAPAVKGGTSS</sequence>
<dbReference type="RefSeq" id="WP_138196726.1">
    <property type="nucleotide sequence ID" value="NZ_VCIW01000018.1"/>
</dbReference>
<dbReference type="NCBIfam" id="NF041644">
    <property type="entry name" value="CBO0543_fam"/>
    <property type="match status" value="1"/>
</dbReference>
<dbReference type="Proteomes" id="UP000309676">
    <property type="component" value="Unassembled WGS sequence"/>
</dbReference>
<evidence type="ECO:0000256" key="1">
    <source>
        <dbReference type="SAM" id="Phobius"/>
    </source>
</evidence>
<accession>A0A5R9GET4</accession>
<dbReference type="InterPro" id="IPR048147">
    <property type="entry name" value="CBO0543-like"/>
</dbReference>
<evidence type="ECO:0000313" key="3">
    <source>
        <dbReference type="Proteomes" id="UP000309676"/>
    </source>
</evidence>
<keyword evidence="3" id="KW-1185">Reference proteome</keyword>
<protein>
    <submittedName>
        <fullName evidence="2">Uncharacterized protein</fullName>
    </submittedName>
</protein>
<feature type="transmembrane region" description="Helical" evidence="1">
    <location>
        <begin position="98"/>
        <end position="115"/>
    </location>
</feature>
<organism evidence="2 3">
    <name type="scientific">Paenibacillus antri</name>
    <dbReference type="NCBI Taxonomy" id="2582848"/>
    <lineage>
        <taxon>Bacteria</taxon>
        <taxon>Bacillati</taxon>
        <taxon>Bacillota</taxon>
        <taxon>Bacilli</taxon>
        <taxon>Bacillales</taxon>
        <taxon>Paenibacillaceae</taxon>
        <taxon>Paenibacillus</taxon>
    </lineage>
</organism>
<reference evidence="2 3" key="1">
    <citation type="submission" date="2019-05" db="EMBL/GenBank/DDBJ databases">
        <authorList>
            <person name="Narsing Rao M.P."/>
            <person name="Li W.J."/>
        </authorList>
    </citation>
    <scope>NUCLEOTIDE SEQUENCE [LARGE SCALE GENOMIC DNA]</scope>
    <source>
        <strain evidence="2 3">SYSU_K30003</strain>
    </source>
</reference>
<dbReference type="OrthoDB" id="1683460at2"/>
<dbReference type="EMBL" id="VCIW01000018">
    <property type="protein sequence ID" value="TLS49905.1"/>
    <property type="molecule type" value="Genomic_DNA"/>
</dbReference>
<gene>
    <name evidence="2" type="ORF">FE782_23165</name>
</gene>
<feature type="transmembrane region" description="Helical" evidence="1">
    <location>
        <begin position="127"/>
        <end position="147"/>
    </location>
</feature>
<keyword evidence="1" id="KW-0472">Membrane</keyword>
<proteinExistence type="predicted"/>